<organism evidence="1 2">
    <name type="scientific">Vitis vinifera</name>
    <name type="common">Grape</name>
    <dbReference type="NCBI Taxonomy" id="29760"/>
    <lineage>
        <taxon>Eukaryota</taxon>
        <taxon>Viridiplantae</taxon>
        <taxon>Streptophyta</taxon>
        <taxon>Embryophyta</taxon>
        <taxon>Tracheophyta</taxon>
        <taxon>Spermatophyta</taxon>
        <taxon>Magnoliopsida</taxon>
        <taxon>eudicotyledons</taxon>
        <taxon>Gunneridae</taxon>
        <taxon>Pentapetalae</taxon>
        <taxon>rosids</taxon>
        <taxon>Vitales</taxon>
        <taxon>Vitaceae</taxon>
        <taxon>Viteae</taxon>
        <taxon>Vitis</taxon>
    </lineage>
</organism>
<dbReference type="EMBL" id="QGNW01000544">
    <property type="protein sequence ID" value="RVW68198.1"/>
    <property type="molecule type" value="Genomic_DNA"/>
</dbReference>
<dbReference type="Proteomes" id="UP000288805">
    <property type="component" value="Unassembled WGS sequence"/>
</dbReference>
<accession>A0A438G7Q6</accession>
<name>A0A438G7Q6_VITVI</name>
<sequence>MDERMARYLAMVEDHLKNLDEWIVRLVPRKENMKADALAGIVATLLIKEAMMLSIYLQATPELVCSTNEANLGWMHDIVKYL</sequence>
<reference evidence="1 2" key="1">
    <citation type="journal article" date="2018" name="PLoS Genet.">
        <title>Population sequencing reveals clonal diversity and ancestral inbreeding in the grapevine cultivar Chardonnay.</title>
        <authorList>
            <person name="Roach M.J."/>
            <person name="Johnson D.L."/>
            <person name="Bohlmann J."/>
            <person name="van Vuuren H.J."/>
            <person name="Jones S.J."/>
            <person name="Pretorius I.S."/>
            <person name="Schmidt S.A."/>
            <person name="Borneman A.R."/>
        </authorList>
    </citation>
    <scope>NUCLEOTIDE SEQUENCE [LARGE SCALE GENOMIC DNA]</scope>
    <source>
        <strain evidence="2">cv. Chardonnay</strain>
        <tissue evidence="1">Leaf</tissue>
    </source>
</reference>
<evidence type="ECO:0000313" key="2">
    <source>
        <dbReference type="Proteomes" id="UP000288805"/>
    </source>
</evidence>
<gene>
    <name evidence="1" type="ORF">CK203_059729</name>
</gene>
<evidence type="ECO:0000313" key="1">
    <source>
        <dbReference type="EMBL" id="RVW68198.1"/>
    </source>
</evidence>
<comment type="caution">
    <text evidence="1">The sequence shown here is derived from an EMBL/GenBank/DDBJ whole genome shotgun (WGS) entry which is preliminary data.</text>
</comment>
<protein>
    <recommendedName>
        <fullName evidence="3">RNase H type-1 domain-containing protein</fullName>
    </recommendedName>
</protein>
<proteinExistence type="predicted"/>
<evidence type="ECO:0008006" key="3">
    <source>
        <dbReference type="Google" id="ProtNLM"/>
    </source>
</evidence>
<dbReference type="AlphaFoldDB" id="A0A438G7Q6"/>